<evidence type="ECO:0008006" key="3">
    <source>
        <dbReference type="Google" id="ProtNLM"/>
    </source>
</evidence>
<evidence type="ECO:0000313" key="2">
    <source>
        <dbReference type="Proteomes" id="UP000233469"/>
    </source>
</evidence>
<reference evidence="1 2" key="1">
    <citation type="submission" date="2016-04" db="EMBL/GenBank/DDBJ databases">
        <title>Genome analyses suggest a sexual origin of heterokaryosis in a supposedly ancient asexual fungus.</title>
        <authorList>
            <person name="Ropars J."/>
            <person name="Sedzielewska K."/>
            <person name="Noel J."/>
            <person name="Charron P."/>
            <person name="Farinelli L."/>
            <person name="Marton T."/>
            <person name="Kruger M."/>
            <person name="Pelin A."/>
            <person name="Brachmann A."/>
            <person name="Corradi N."/>
        </authorList>
    </citation>
    <scope>NUCLEOTIDE SEQUENCE [LARGE SCALE GENOMIC DNA]</scope>
    <source>
        <strain evidence="1 2">C2</strain>
    </source>
</reference>
<evidence type="ECO:0000313" key="1">
    <source>
        <dbReference type="EMBL" id="PKK55730.1"/>
    </source>
</evidence>
<reference evidence="1 2" key="2">
    <citation type="submission" date="2017-10" db="EMBL/GenBank/DDBJ databases">
        <title>Extensive intraspecific genome diversity in a model arbuscular mycorrhizal fungus.</title>
        <authorList>
            <person name="Chen E.C.H."/>
            <person name="Morin E."/>
            <person name="Baudet D."/>
            <person name="Noel J."/>
            <person name="Ndikumana S."/>
            <person name="Charron P."/>
            <person name="St-Onge C."/>
            <person name="Giorgi J."/>
            <person name="Grigoriev I.V."/>
            <person name="Roux C."/>
            <person name="Martin F.M."/>
            <person name="Corradi N."/>
        </authorList>
    </citation>
    <scope>NUCLEOTIDE SEQUENCE [LARGE SCALE GENOMIC DNA]</scope>
    <source>
        <strain evidence="1 2">C2</strain>
    </source>
</reference>
<proteinExistence type="predicted"/>
<sequence>ANLARLCKHSLFYLSQLLTPQGTHLLSWSVIYANSIQKRGNARIPNWYKDLSTNVTIPDKSGLLQERFITEQRPMSQIQKELTPCAPPSGYKKNWIVTSNNDGLPIFGKQIQIQPKHSTCTIVHWTSDCLSRPSDLIVLQPCPGSLVADIPCTSIGTVDMASPVSPLLTAGDIAASSSVMLSLDSHYTFYTDGSLINLGTSDVSMGWGWVQI</sequence>
<dbReference type="VEuPathDB" id="FungiDB:FUN_006581"/>
<dbReference type="EMBL" id="LLXL01006949">
    <property type="protein sequence ID" value="PKK55730.1"/>
    <property type="molecule type" value="Genomic_DNA"/>
</dbReference>
<comment type="caution">
    <text evidence="1">The sequence shown here is derived from an EMBL/GenBank/DDBJ whole genome shotgun (WGS) entry which is preliminary data.</text>
</comment>
<organism evidence="1 2">
    <name type="scientific">Rhizophagus irregularis</name>
    <dbReference type="NCBI Taxonomy" id="588596"/>
    <lineage>
        <taxon>Eukaryota</taxon>
        <taxon>Fungi</taxon>
        <taxon>Fungi incertae sedis</taxon>
        <taxon>Mucoromycota</taxon>
        <taxon>Glomeromycotina</taxon>
        <taxon>Glomeromycetes</taxon>
        <taxon>Glomerales</taxon>
        <taxon>Glomeraceae</taxon>
        <taxon>Rhizophagus</taxon>
    </lineage>
</organism>
<dbReference type="Proteomes" id="UP000233469">
    <property type="component" value="Unassembled WGS sequence"/>
</dbReference>
<gene>
    <name evidence="1" type="ORF">RhiirC2_801644</name>
</gene>
<protein>
    <recommendedName>
        <fullName evidence="3">RNase H type-1 domain-containing protein</fullName>
    </recommendedName>
</protein>
<feature type="non-terminal residue" evidence="1">
    <location>
        <position position="1"/>
    </location>
</feature>
<name>A0A2N1M2B2_9GLOM</name>
<feature type="non-terminal residue" evidence="1">
    <location>
        <position position="212"/>
    </location>
</feature>
<accession>A0A2N1M2B2</accession>
<dbReference type="AlphaFoldDB" id="A0A2N1M2B2"/>